<protein>
    <submittedName>
        <fullName evidence="2">Uncharacterized protein</fullName>
    </submittedName>
</protein>
<sequence>MMLMRGLLTFSLLLALALPARAQPVTPDRALLALAGAELLLPHLARPAPFPRALAVTRALTGDDPAWVALLAPLEAIAPQGAPLPRQLAASFGVAADAAVLAEMGQGDSRWQRWMATAMRLGARFGGGDSPALAAITAAEALLDQGALEAADQALATLHGPAAAALAEWRAELQRRRAVDAAVAALADLVTRRAALPQALAGR</sequence>
<dbReference type="Proteomes" id="UP000689967">
    <property type="component" value="Unassembled WGS sequence"/>
</dbReference>
<gene>
    <name evidence="2" type="ORF">JJQ90_05615</name>
</gene>
<organism evidence="2 3">
    <name type="scientific">Falsiroseomonas oleicola</name>
    <dbReference type="NCBI Taxonomy" id="2801474"/>
    <lineage>
        <taxon>Bacteria</taxon>
        <taxon>Pseudomonadati</taxon>
        <taxon>Pseudomonadota</taxon>
        <taxon>Alphaproteobacteria</taxon>
        <taxon>Acetobacterales</taxon>
        <taxon>Roseomonadaceae</taxon>
        <taxon>Falsiroseomonas</taxon>
    </lineage>
</organism>
<evidence type="ECO:0000313" key="2">
    <source>
        <dbReference type="EMBL" id="MBU8543173.1"/>
    </source>
</evidence>
<name>A0ABS6H5Z0_9PROT</name>
<comment type="caution">
    <text evidence="2">The sequence shown here is derived from an EMBL/GenBank/DDBJ whole genome shotgun (WGS) entry which is preliminary data.</text>
</comment>
<evidence type="ECO:0000313" key="3">
    <source>
        <dbReference type="Proteomes" id="UP000689967"/>
    </source>
</evidence>
<accession>A0ABS6H5Z0</accession>
<proteinExistence type="predicted"/>
<keyword evidence="1" id="KW-0732">Signal</keyword>
<dbReference type="RefSeq" id="WP_216873461.1">
    <property type="nucleotide sequence ID" value="NZ_JAERQM010000001.1"/>
</dbReference>
<evidence type="ECO:0000256" key="1">
    <source>
        <dbReference type="SAM" id="SignalP"/>
    </source>
</evidence>
<keyword evidence="3" id="KW-1185">Reference proteome</keyword>
<feature type="signal peptide" evidence="1">
    <location>
        <begin position="1"/>
        <end position="22"/>
    </location>
</feature>
<feature type="chain" id="PRO_5046076998" evidence="1">
    <location>
        <begin position="23"/>
        <end position="203"/>
    </location>
</feature>
<reference evidence="2 3" key="1">
    <citation type="submission" date="2021-01" db="EMBL/GenBank/DDBJ databases">
        <title>Roseomonas sp. nov, a bacterium isolated from an oil production mixture in Yumen Oilfield.</title>
        <authorList>
            <person name="Wu D."/>
        </authorList>
    </citation>
    <scope>NUCLEOTIDE SEQUENCE [LARGE SCALE GENOMIC DNA]</scope>
    <source>
        <strain evidence="2 3">ROY-5-3</strain>
    </source>
</reference>
<dbReference type="EMBL" id="JAERQM010000001">
    <property type="protein sequence ID" value="MBU8543173.1"/>
    <property type="molecule type" value="Genomic_DNA"/>
</dbReference>